<dbReference type="eggNOG" id="ENOG5034AB7">
    <property type="taxonomic scope" value="Bacteria"/>
</dbReference>
<gene>
    <name evidence="1" type="ordered locus">Theam_1541</name>
</gene>
<proteinExistence type="predicted"/>
<accession>E8T4P3</accession>
<dbReference type="HOGENOM" id="CLU_2083736_0_0_0"/>
<sequence length="117" mass="13263">MKGAVKTLTALLTLTATLFPYLPGIGAETGWKRFDRSSTYFKPFVTVENPKDKLVVFITPSGKVYKGRCRKRKAKNRCRVFPGKRFYSPDEAIYYLVVRINPPNPPEVLESGVIGEY</sequence>
<dbReference type="STRING" id="648996.Theam_1541"/>
<evidence type="ECO:0000313" key="2">
    <source>
        <dbReference type="Proteomes" id="UP000006362"/>
    </source>
</evidence>
<protein>
    <submittedName>
        <fullName evidence="1">Uncharacterized protein</fullName>
    </submittedName>
</protein>
<dbReference type="Proteomes" id="UP000006362">
    <property type="component" value="Chromosome"/>
</dbReference>
<dbReference type="KEGG" id="tam:Theam_1541"/>
<keyword evidence="2" id="KW-1185">Reference proteome</keyword>
<dbReference type="AlphaFoldDB" id="E8T4P3"/>
<organism evidence="1 2">
    <name type="scientific">Thermovibrio ammonificans (strain DSM 15698 / JCM 12110 / HB-1)</name>
    <dbReference type="NCBI Taxonomy" id="648996"/>
    <lineage>
        <taxon>Bacteria</taxon>
        <taxon>Pseudomonadati</taxon>
        <taxon>Aquificota</taxon>
        <taxon>Aquificia</taxon>
        <taxon>Desulfurobacteriales</taxon>
        <taxon>Desulfurobacteriaceae</taxon>
        <taxon>Thermovibrio</taxon>
    </lineage>
</organism>
<evidence type="ECO:0000313" key="1">
    <source>
        <dbReference type="EMBL" id="ADU97501.1"/>
    </source>
</evidence>
<name>E8T4P3_THEA1</name>
<dbReference type="EMBL" id="CP002444">
    <property type="protein sequence ID" value="ADU97501.1"/>
    <property type="molecule type" value="Genomic_DNA"/>
</dbReference>
<reference evidence="1" key="1">
    <citation type="submission" date="2011-01" db="EMBL/GenBank/DDBJ databases">
        <title>Complete sequence of chromosome of Thermovibrio ammonificans HB-1.</title>
        <authorList>
            <consortium name="US DOE Joint Genome Institute"/>
            <person name="Lucas S."/>
            <person name="Copeland A."/>
            <person name="Lapidus A."/>
            <person name="Cheng J.-F."/>
            <person name="Goodwin L."/>
            <person name="Pitluck S."/>
            <person name="Davenport K."/>
            <person name="Detter J.C."/>
            <person name="Han C."/>
            <person name="Tapia R."/>
            <person name="Land M."/>
            <person name="Hauser L."/>
            <person name="Kyrpides N."/>
            <person name="Ivanova N."/>
            <person name="Ovchinnikova G."/>
            <person name="Vetriani C."/>
            <person name="Woyke T."/>
        </authorList>
    </citation>
    <scope>NUCLEOTIDE SEQUENCE [LARGE SCALE GENOMIC DNA]</scope>
    <source>
        <strain evidence="1">HB-1</strain>
    </source>
</reference>